<dbReference type="Proteomes" id="UP000030764">
    <property type="component" value="Unassembled WGS sequence"/>
</dbReference>
<evidence type="ECO:0000313" key="1">
    <source>
        <dbReference type="EMBL" id="KFD57848.1"/>
    </source>
</evidence>
<evidence type="ECO:0000313" key="3">
    <source>
        <dbReference type="Proteomes" id="UP000030764"/>
    </source>
</evidence>
<accession>A0A085MXE5</accession>
<protein>
    <submittedName>
        <fullName evidence="2">Uncharacterized protein</fullName>
    </submittedName>
</protein>
<keyword evidence="3" id="KW-1185">Reference proteome</keyword>
<sequence length="419" mass="46945">MGETDEDPLLSRCQWQVEGDVAETSHETDGGYFSLTASTSSYVSSPLYSGSAPDRWKDSAILSESLALPDILSPTRKRKCLSSGFDDLFMQYDRLRPVQSTLGGLKNTSLHGLSEGQFCSGQLDSSLAASEVQCSSFASNESVVVEREQQNYTQWPVEETVQWDGMLCTPVPEHINNAFYFSEEVQVRNQCVSQLTTMECSPMVERVCEPEVITLQQEDPASEKVREPLSERKVGLVLSFDEIPDRPANKITERNAPVESFKTPKKGGVFPLAGIVRTPTPVKQAYAAAEKRYGKIDRQLLVIPPTDEDIVQLLTAYGIKPISTRRKCLFPYMYSGPEALQPAPMPYIEGDDLPENWLQIATGATPVSKHMLRLAENVLRRKLLHSKTVFEQPLRKTCNMYRPRIIDSVVIRDTKRTAR</sequence>
<dbReference type="Proteomes" id="UP000030758">
    <property type="component" value="Unassembled WGS sequence"/>
</dbReference>
<dbReference type="EMBL" id="KL363186">
    <property type="protein sequence ID" value="KFD57848.1"/>
    <property type="molecule type" value="Genomic_DNA"/>
</dbReference>
<reference evidence="2 3" key="1">
    <citation type="journal article" date="2014" name="Nat. Genet.">
        <title>Genome and transcriptome of the porcine whipworm Trichuris suis.</title>
        <authorList>
            <person name="Jex A.R."/>
            <person name="Nejsum P."/>
            <person name="Schwarz E.M."/>
            <person name="Hu L."/>
            <person name="Young N.D."/>
            <person name="Hall R.S."/>
            <person name="Korhonen P.K."/>
            <person name="Liao S."/>
            <person name="Thamsborg S."/>
            <person name="Xia J."/>
            <person name="Xu P."/>
            <person name="Wang S."/>
            <person name="Scheerlinck J.P."/>
            <person name="Hofmann A."/>
            <person name="Sternberg P.W."/>
            <person name="Wang J."/>
            <person name="Gasser R.B."/>
        </authorList>
    </citation>
    <scope>NUCLEOTIDE SEQUENCE [LARGE SCALE GENOMIC DNA]</scope>
    <source>
        <strain evidence="2">DCEP-RM93F</strain>
        <strain evidence="1">DCEP-RM93M</strain>
    </source>
</reference>
<name>A0A085MXE5_9BILA</name>
<gene>
    <name evidence="1" type="ORF">M513_01081</name>
    <name evidence="2" type="ORF">M514_01081</name>
</gene>
<dbReference type="EMBL" id="KL367608">
    <property type="protein sequence ID" value="KFD61891.1"/>
    <property type="molecule type" value="Genomic_DNA"/>
</dbReference>
<dbReference type="AlphaFoldDB" id="A0A085MXE5"/>
<proteinExistence type="predicted"/>
<evidence type="ECO:0000313" key="2">
    <source>
        <dbReference type="EMBL" id="KFD61891.1"/>
    </source>
</evidence>
<organism evidence="2">
    <name type="scientific">Trichuris suis</name>
    <name type="common">pig whipworm</name>
    <dbReference type="NCBI Taxonomy" id="68888"/>
    <lineage>
        <taxon>Eukaryota</taxon>
        <taxon>Metazoa</taxon>
        <taxon>Ecdysozoa</taxon>
        <taxon>Nematoda</taxon>
        <taxon>Enoplea</taxon>
        <taxon>Dorylaimia</taxon>
        <taxon>Trichinellida</taxon>
        <taxon>Trichuridae</taxon>
        <taxon>Trichuris</taxon>
    </lineage>
</organism>